<dbReference type="InterPro" id="IPR050832">
    <property type="entry name" value="Bact_Acetyltransf"/>
</dbReference>
<protein>
    <submittedName>
        <fullName evidence="4">N-acetylglutamate synthase-like GNAT family acetyltransferase</fullName>
    </submittedName>
</protein>
<dbReference type="InterPro" id="IPR000182">
    <property type="entry name" value="GNAT_dom"/>
</dbReference>
<dbReference type="GO" id="GO:0016747">
    <property type="term" value="F:acyltransferase activity, transferring groups other than amino-acyl groups"/>
    <property type="evidence" value="ECO:0007669"/>
    <property type="project" value="InterPro"/>
</dbReference>
<name>A0A7W8E7H2_9BACT</name>
<dbReference type="RefSeq" id="WP_184252798.1">
    <property type="nucleotide sequence ID" value="NZ_JACHIO010000002.1"/>
</dbReference>
<dbReference type="PANTHER" id="PTHR43877">
    <property type="entry name" value="AMINOALKYLPHOSPHONATE N-ACETYLTRANSFERASE-RELATED-RELATED"/>
    <property type="match status" value="1"/>
</dbReference>
<accession>A0A7W8E7H2</accession>
<dbReference type="PROSITE" id="PS51186">
    <property type="entry name" value="GNAT"/>
    <property type="match status" value="1"/>
</dbReference>
<dbReference type="Gene3D" id="3.40.630.30">
    <property type="match status" value="1"/>
</dbReference>
<sequence length="156" mass="17162">MKIEIREMATADDATAFRTLNEEWITKIFSLEAKDVEILGNPQQMIVDKGGRVFVVSAEGEAVGCVALIPMEGGVYELSKMAISPKLRGMGIGRRLIEHAIAQARELGAKSLFLGSSTKLPHAVHLYETVGFQHVPPERLPPNPYVRANVFMEMAL</sequence>
<evidence type="ECO:0000256" key="1">
    <source>
        <dbReference type="ARBA" id="ARBA00022679"/>
    </source>
</evidence>
<dbReference type="Pfam" id="PF00583">
    <property type="entry name" value="Acetyltransf_1"/>
    <property type="match status" value="1"/>
</dbReference>
<dbReference type="CDD" id="cd04301">
    <property type="entry name" value="NAT_SF"/>
    <property type="match status" value="1"/>
</dbReference>
<organism evidence="4 5">
    <name type="scientific">Granulicella mallensis</name>
    <dbReference type="NCBI Taxonomy" id="940614"/>
    <lineage>
        <taxon>Bacteria</taxon>
        <taxon>Pseudomonadati</taxon>
        <taxon>Acidobacteriota</taxon>
        <taxon>Terriglobia</taxon>
        <taxon>Terriglobales</taxon>
        <taxon>Acidobacteriaceae</taxon>
        <taxon>Granulicella</taxon>
    </lineage>
</organism>
<keyword evidence="1 4" id="KW-0808">Transferase</keyword>
<dbReference type="InterPro" id="IPR016181">
    <property type="entry name" value="Acyl_CoA_acyltransferase"/>
</dbReference>
<evidence type="ECO:0000259" key="3">
    <source>
        <dbReference type="PROSITE" id="PS51186"/>
    </source>
</evidence>
<evidence type="ECO:0000256" key="2">
    <source>
        <dbReference type="ARBA" id="ARBA00023315"/>
    </source>
</evidence>
<dbReference type="AlphaFoldDB" id="A0A7W8E7H2"/>
<evidence type="ECO:0000313" key="5">
    <source>
        <dbReference type="Proteomes" id="UP000584867"/>
    </source>
</evidence>
<comment type="caution">
    <text evidence="4">The sequence shown here is derived from an EMBL/GenBank/DDBJ whole genome shotgun (WGS) entry which is preliminary data.</text>
</comment>
<reference evidence="4 5" key="1">
    <citation type="submission" date="2020-08" db="EMBL/GenBank/DDBJ databases">
        <title>Genomic Encyclopedia of Type Strains, Phase IV (KMG-V): Genome sequencing to study the core and pangenomes of soil and plant-associated prokaryotes.</title>
        <authorList>
            <person name="Whitman W."/>
        </authorList>
    </citation>
    <scope>NUCLEOTIDE SEQUENCE [LARGE SCALE GENOMIC DNA]</scope>
    <source>
        <strain evidence="4 5">X5P3</strain>
    </source>
</reference>
<dbReference type="SUPFAM" id="SSF55729">
    <property type="entry name" value="Acyl-CoA N-acyltransferases (Nat)"/>
    <property type="match status" value="1"/>
</dbReference>
<evidence type="ECO:0000313" key="4">
    <source>
        <dbReference type="EMBL" id="MBB5062313.1"/>
    </source>
</evidence>
<proteinExistence type="predicted"/>
<keyword evidence="2" id="KW-0012">Acyltransferase</keyword>
<dbReference type="Proteomes" id="UP000584867">
    <property type="component" value="Unassembled WGS sequence"/>
</dbReference>
<feature type="domain" description="N-acetyltransferase" evidence="3">
    <location>
        <begin position="3"/>
        <end position="156"/>
    </location>
</feature>
<gene>
    <name evidence="4" type="ORF">HDF15_000640</name>
</gene>
<dbReference type="EMBL" id="JACHIO010000002">
    <property type="protein sequence ID" value="MBB5062313.1"/>
    <property type="molecule type" value="Genomic_DNA"/>
</dbReference>